<keyword evidence="1 7" id="KW-0240">DNA-directed RNA polymerase</keyword>
<dbReference type="PANTHER" id="PTHR19376:SF36">
    <property type="entry name" value="DNA-DIRECTED RNA POLYMERASE IV SUBUNIT 1"/>
    <property type="match status" value="1"/>
</dbReference>
<evidence type="ECO:0000256" key="5">
    <source>
        <dbReference type="ARBA" id="ARBA00023163"/>
    </source>
</evidence>
<keyword evidence="9" id="KW-1185">Reference proteome</keyword>
<keyword evidence="3 7" id="KW-0548">Nucleotidyltransferase</keyword>
<keyword evidence="4" id="KW-0862">Zinc</keyword>
<keyword evidence="2 7" id="KW-0808">Transferase</keyword>
<dbReference type="InterPro" id="IPR007080">
    <property type="entry name" value="RNA_pol_Rpb1_1"/>
</dbReference>
<keyword evidence="5 7" id="KW-0804">Transcription</keyword>
<name>A0A6J0PHT8_ELAGV</name>
<dbReference type="Pfam" id="PF11523">
    <property type="entry name" value="DUF3223"/>
    <property type="match status" value="1"/>
</dbReference>
<reference evidence="10" key="1">
    <citation type="submission" date="2025-08" db="UniProtKB">
        <authorList>
            <consortium name="RefSeq"/>
        </authorList>
    </citation>
    <scope>IDENTIFICATION</scope>
</reference>
<comment type="function">
    <text evidence="7">DNA-dependent RNA polymerase catalyzes the transcription of DNA into RNA using the four ribonucleoside triphosphates as substrates.</text>
</comment>
<dbReference type="SMART" id="SM00663">
    <property type="entry name" value="RPOLA_N"/>
    <property type="match status" value="1"/>
</dbReference>
<dbReference type="GeneID" id="105043379"/>
<dbReference type="PANTHER" id="PTHR19376">
    <property type="entry name" value="DNA-DIRECTED RNA POLYMERASE"/>
    <property type="match status" value="1"/>
</dbReference>
<dbReference type="Gene3D" id="3.10.450.40">
    <property type="match status" value="1"/>
</dbReference>
<evidence type="ECO:0000256" key="4">
    <source>
        <dbReference type="ARBA" id="ARBA00022833"/>
    </source>
</evidence>
<dbReference type="GO" id="GO:0000428">
    <property type="term" value="C:DNA-directed RNA polymerase complex"/>
    <property type="evidence" value="ECO:0007669"/>
    <property type="project" value="UniProtKB-KW"/>
</dbReference>
<evidence type="ECO:0000256" key="1">
    <source>
        <dbReference type="ARBA" id="ARBA00022478"/>
    </source>
</evidence>
<gene>
    <name evidence="10" type="primary">LOC105043379</name>
</gene>
<proteinExistence type="inferred from homology"/>
<dbReference type="RefSeq" id="XP_019705595.1">
    <property type="nucleotide sequence ID" value="XM_019850036.2"/>
</dbReference>
<dbReference type="InterPro" id="IPR044893">
    <property type="entry name" value="RNA_pol_Rpb1_clamp_domain"/>
</dbReference>
<protein>
    <recommendedName>
        <fullName evidence="7">DNA-directed RNA polymerase subunit</fullName>
        <ecNumber evidence="7">2.7.7.6</ecNumber>
    </recommendedName>
</protein>
<dbReference type="Pfam" id="PF00623">
    <property type="entry name" value="RNA_pol_Rpb1_2"/>
    <property type="match status" value="1"/>
</dbReference>
<dbReference type="Gene3D" id="1.10.274.100">
    <property type="entry name" value="RNA polymerase Rpb1, domain 3"/>
    <property type="match status" value="1"/>
</dbReference>
<dbReference type="KEGG" id="egu:105043379"/>
<feature type="domain" description="RNA polymerase N-terminal" evidence="8">
    <location>
        <begin position="287"/>
        <end position="577"/>
    </location>
</feature>
<evidence type="ECO:0000313" key="9">
    <source>
        <dbReference type="Proteomes" id="UP000504607"/>
    </source>
</evidence>
<evidence type="ECO:0000256" key="6">
    <source>
        <dbReference type="ARBA" id="ARBA00048552"/>
    </source>
</evidence>
<dbReference type="SUPFAM" id="SSF64484">
    <property type="entry name" value="beta and beta-prime subunits of DNA dependent RNA-polymerase"/>
    <property type="match status" value="1"/>
</dbReference>
<dbReference type="InterPro" id="IPR045867">
    <property type="entry name" value="DNA-dir_RpoC_beta_prime"/>
</dbReference>
<comment type="similarity">
    <text evidence="7">Belongs to the RNA polymerase beta' chain family.</text>
</comment>
<dbReference type="OrthoDB" id="409625at2759"/>
<dbReference type="CDD" id="cd10506">
    <property type="entry name" value="RNAP_IV_RPD1_N"/>
    <property type="match status" value="1"/>
</dbReference>
<dbReference type="GO" id="GO:0006351">
    <property type="term" value="P:DNA-templated transcription"/>
    <property type="evidence" value="ECO:0007669"/>
    <property type="project" value="InterPro"/>
</dbReference>
<dbReference type="InterPro" id="IPR038120">
    <property type="entry name" value="Rpb1_funnel_sf"/>
</dbReference>
<dbReference type="InterPro" id="IPR007083">
    <property type="entry name" value="RNA_pol_Rpb1_4"/>
</dbReference>
<dbReference type="Proteomes" id="UP000504607">
    <property type="component" value="Chromosome 4"/>
</dbReference>
<dbReference type="InterPro" id="IPR042102">
    <property type="entry name" value="RNA_pol_Rpb1_3_sf"/>
</dbReference>
<dbReference type="InterPro" id="IPR007066">
    <property type="entry name" value="RNA_pol_Rpb1_3"/>
</dbReference>
<dbReference type="GO" id="GO:0003899">
    <property type="term" value="F:DNA-directed RNA polymerase activity"/>
    <property type="evidence" value="ECO:0007669"/>
    <property type="project" value="UniProtKB-EC"/>
</dbReference>
<evidence type="ECO:0000313" key="10">
    <source>
        <dbReference type="RefSeq" id="XP_019705595.1"/>
    </source>
</evidence>
<dbReference type="Pfam" id="PF04983">
    <property type="entry name" value="RNA_pol_Rpb1_3"/>
    <property type="match status" value="1"/>
</dbReference>
<dbReference type="InterPro" id="IPR000722">
    <property type="entry name" value="RNA_pol_asu"/>
</dbReference>
<evidence type="ECO:0000256" key="3">
    <source>
        <dbReference type="ARBA" id="ARBA00022695"/>
    </source>
</evidence>
<dbReference type="Pfam" id="PF04997">
    <property type="entry name" value="RNA_pol_Rpb1_1"/>
    <property type="match status" value="1"/>
</dbReference>
<dbReference type="Gene3D" id="2.40.40.20">
    <property type="match status" value="1"/>
</dbReference>
<dbReference type="Gene3D" id="1.10.132.30">
    <property type="match status" value="1"/>
</dbReference>
<dbReference type="GO" id="GO:0003677">
    <property type="term" value="F:DNA binding"/>
    <property type="evidence" value="ECO:0007669"/>
    <property type="project" value="InterPro"/>
</dbReference>
<dbReference type="InParanoid" id="A0A6J0PHT8"/>
<evidence type="ECO:0000256" key="2">
    <source>
        <dbReference type="ARBA" id="ARBA00022679"/>
    </source>
</evidence>
<dbReference type="Gene3D" id="4.10.860.120">
    <property type="entry name" value="RNA polymerase II, clamp domain"/>
    <property type="match status" value="1"/>
</dbReference>
<comment type="catalytic activity">
    <reaction evidence="6 7">
        <text>RNA(n) + a ribonucleoside 5'-triphosphate = RNA(n+1) + diphosphate</text>
        <dbReference type="Rhea" id="RHEA:21248"/>
        <dbReference type="Rhea" id="RHEA-COMP:14527"/>
        <dbReference type="Rhea" id="RHEA-COMP:17342"/>
        <dbReference type="ChEBI" id="CHEBI:33019"/>
        <dbReference type="ChEBI" id="CHEBI:61557"/>
        <dbReference type="ChEBI" id="CHEBI:140395"/>
        <dbReference type="EC" id="2.7.7.6"/>
    </reaction>
</comment>
<accession>A0A6J0PHT8</accession>
<organism evidence="9 10">
    <name type="scientific">Elaeis guineensis var. tenera</name>
    <name type="common">Oil palm</name>
    <dbReference type="NCBI Taxonomy" id="51953"/>
    <lineage>
        <taxon>Eukaryota</taxon>
        <taxon>Viridiplantae</taxon>
        <taxon>Streptophyta</taxon>
        <taxon>Embryophyta</taxon>
        <taxon>Tracheophyta</taxon>
        <taxon>Spermatophyta</taxon>
        <taxon>Magnoliopsida</taxon>
        <taxon>Liliopsida</taxon>
        <taxon>Arecaceae</taxon>
        <taxon>Arecoideae</taxon>
        <taxon>Cocoseae</taxon>
        <taxon>Elaeidinae</taxon>
        <taxon>Elaeis</taxon>
    </lineage>
</organism>
<evidence type="ECO:0000256" key="7">
    <source>
        <dbReference type="RuleBase" id="RU004279"/>
    </source>
</evidence>
<evidence type="ECO:0000259" key="8">
    <source>
        <dbReference type="SMART" id="SM00663"/>
    </source>
</evidence>
<sequence length="1569" mass="175910">MASDQIIELMAPSGLLTGITFDILTDDDIEKICHVSIVESNDVTNAKLGLPNASSRCQTCGSRNTRDCEGHVGFIKLPRTIYHPYFVTEVIQILNQICPGCMSIKGDLQIKDSFDLETWEKFIGEDHVSEAFGKTIAAVKRKVLKLCKSKVSFSPQSVIQHVKKVYLKNCLEVRKKWAKTDAQATCKYCARNATNWYPAVKFKLFSKDMLGKKSLSIIAEVNEKLPKKFQNKSLCDVLPQDFWSFVPSFSQQQESNANRITVSPYQAFCLLKELDPEFIKQFALRRDVLFLSYLPVAPNCHRVVETSYVHADGPQLSFDERTKAYKRLVDISRKIEEFRQHQQFVPLATSFITNRVLDCLNVSKLRTRNSSNGDSSCLSGLKWLKDVVLSKRSDNAFRMTMIGDPKIKLGQIGIPFDLSQNLCVSEHVNAYNLEKLNMSCNLHLLTNEELHTRSKGRLTSVRKSNQLQIGDTIYRPLENGDLILVNRPPSVHQHSLIALSAKILPIQSVVSINPLCCAPLLGDFDGDCLHGYVPQSVHCRVELGELVSLDHQLLNAQDGRSLVSLSHDSLTAAHLLTSNIVFLNKFEMQQLEMLCFSRLPFPSIIKAPTTRFPLWTGQQLFSMVLPPAMDFSMGPNKIQISKGEVLSTSGVSSWLQNTTSSIFSSMFKCYGRKALDFLFSAQEVLCEYLTTRGLSVSLGDVYLSSDLYSRRKMTDEVFYGLEEAEDACHIKQIMLDPEMEFLFKSHDGTYRNLYNYARNRKHISQFSVAAFRDVFYDLQNVIHQYISRDNSMLAMIHAGSKGSLSKLVQQGACLGLQLPSSPLPFRIPRRLSCVSWNAQKKSEHGIPQDVVECAGGQNSYAVVKASFLDGLNPLECFVHAITGRSNMFSENAELPGMLTRKLMFYMRDLYAAYDGTVRSTYGQQLVQFSYNIPGKSSGEEGDSCMTYGENDAENNSLGGQPVGSWAACAISEAAYGALDHPMNSLEASPLMNLKKVLDCGKTKASMDKSASIFLSKGLKKQRYGFEYGALEVKNHLDRVLFSDLVTTILIFYAGLDVQGTKFSPWITHFHVSKERMMRKRLRAQTIIDQLSGNYNFVRETVGTELPVLHISSKDCSLIDIQNEHDETFCVTVLVDAPKSDIQLDTIRDVIIPLLLETLIKGFWEFKKVEILCDIQRDSLDGLFLRVTMSEKCLPGKFWSALQNACIPIMDLIDWEQSHPNSMYDIFSIYGIDAAWKYFLKYLKSATSDIGRCMHEEHLLMAADCLSVTGEFHGLSTKGLKKQRDQASISSPFTLACLSNPGNGFINAAKQGSVDHLCGTLDAMAWGKEAPIGTGGPFEIIYSGKVHNSQKNENIYKTLMNFKVEKPWQDDNKLCRHGDKNVSTKWKHKRILSNADASTGESIDQLISDEACMGQGCPCENPVNKWERQSKGHLVSSNAGSNSDIKTTLGFRKRSALSSAGSWANIVDMCSNLRTILHEYPINGYLNETDKSCLMEALSYHPKREAKMGTGVQGIKIGHSPLHPGSRCFVLVRNDGTTEDFSYRKCIIGAAYNISRELGSVIEKKMYWRL</sequence>
<dbReference type="Gene3D" id="3.30.1490.180">
    <property type="entry name" value="RNA polymerase ii"/>
    <property type="match status" value="1"/>
</dbReference>
<dbReference type="EC" id="2.7.7.6" evidence="7"/>
<dbReference type="InterPro" id="IPR040403">
    <property type="entry name" value="NRPD1_N"/>
</dbReference>
<dbReference type="Pfam" id="PF05000">
    <property type="entry name" value="RNA_pol_Rpb1_4"/>
    <property type="match status" value="1"/>
</dbReference>
<dbReference type="InterPro" id="IPR006592">
    <property type="entry name" value="RNA_pol_N"/>
</dbReference>